<keyword evidence="5 11" id="KW-0269">Exonuclease</keyword>
<dbReference type="PANTHER" id="PTHR30255:SF2">
    <property type="entry name" value="SINGLE-STRANDED-DNA-SPECIFIC EXONUCLEASE RECJ"/>
    <property type="match status" value="1"/>
</dbReference>
<evidence type="ECO:0000256" key="6">
    <source>
        <dbReference type="SAM" id="Coils"/>
    </source>
</evidence>
<comment type="similarity">
    <text evidence="1">Belongs to the RecJ family.</text>
</comment>
<evidence type="ECO:0000256" key="4">
    <source>
        <dbReference type="ARBA" id="ARBA00022801"/>
    </source>
</evidence>
<reference evidence="11 12" key="1">
    <citation type="submission" date="2020-02" db="EMBL/GenBank/DDBJ databases">
        <title>Bacillus aquiflavi sp. nov., isolated from yellow water of strong flavor Chinese baijiu in Yibin region of China.</title>
        <authorList>
            <person name="Xie J."/>
        </authorList>
    </citation>
    <scope>NUCLEOTIDE SEQUENCE [LARGE SCALE GENOMIC DNA]</scope>
    <source>
        <strain evidence="11 12">SA4</strain>
    </source>
</reference>
<dbReference type="InterPro" id="IPR051673">
    <property type="entry name" value="SSDNA_exonuclease_RecJ"/>
</dbReference>
<dbReference type="RefSeq" id="WP_163179189.1">
    <property type="nucleotide sequence ID" value="NZ_JAAIWM010000002.1"/>
</dbReference>
<dbReference type="GO" id="GO:0003676">
    <property type="term" value="F:nucleic acid binding"/>
    <property type="evidence" value="ECO:0007669"/>
    <property type="project" value="InterPro"/>
</dbReference>
<keyword evidence="4" id="KW-0378">Hydrolase</keyword>
<dbReference type="PANTHER" id="PTHR30255">
    <property type="entry name" value="SINGLE-STRANDED-DNA-SPECIFIC EXONUCLEASE RECJ"/>
    <property type="match status" value="1"/>
</dbReference>
<keyword evidence="3" id="KW-0540">Nuclease</keyword>
<dbReference type="GO" id="GO:0008409">
    <property type="term" value="F:5'-3' exonuclease activity"/>
    <property type="evidence" value="ECO:0007669"/>
    <property type="project" value="InterPro"/>
</dbReference>
<organism evidence="11 12">
    <name type="scientific">Bacillus mesophilus</name>
    <dbReference type="NCBI Taxonomy" id="1808955"/>
    <lineage>
        <taxon>Bacteria</taxon>
        <taxon>Bacillati</taxon>
        <taxon>Bacillota</taxon>
        <taxon>Bacilli</taxon>
        <taxon>Bacillales</taxon>
        <taxon>Bacillaceae</taxon>
        <taxon>Bacillus</taxon>
    </lineage>
</organism>
<dbReference type="AlphaFoldDB" id="A0A6M0Q5X3"/>
<evidence type="ECO:0000259" key="10">
    <source>
        <dbReference type="Pfam" id="PF17768"/>
    </source>
</evidence>
<dbReference type="Proteomes" id="UP000481043">
    <property type="component" value="Unassembled WGS sequence"/>
</dbReference>
<name>A0A6M0Q5X3_9BACI</name>
<proteinExistence type="inferred from homology"/>
<keyword evidence="6" id="KW-0175">Coiled coil</keyword>
<protein>
    <recommendedName>
        <fullName evidence="2">Single-stranded-DNA-specific exonuclease RecJ</fullName>
    </recommendedName>
</protein>
<dbReference type="Gene3D" id="3.90.1640.30">
    <property type="match status" value="1"/>
</dbReference>
<dbReference type="EMBL" id="JAAIWM010000002">
    <property type="protein sequence ID" value="NEY71756.1"/>
    <property type="molecule type" value="Genomic_DNA"/>
</dbReference>
<feature type="domain" description="Single-stranded-DNA-specific exonuclease RecJ C-terminal" evidence="9">
    <location>
        <begin position="568"/>
        <end position="770"/>
    </location>
</feature>
<evidence type="ECO:0000256" key="3">
    <source>
        <dbReference type="ARBA" id="ARBA00022722"/>
    </source>
</evidence>
<dbReference type="Pfam" id="PF02272">
    <property type="entry name" value="DHHA1"/>
    <property type="match status" value="1"/>
</dbReference>
<dbReference type="GO" id="GO:0006310">
    <property type="term" value="P:DNA recombination"/>
    <property type="evidence" value="ECO:0007669"/>
    <property type="project" value="InterPro"/>
</dbReference>
<dbReference type="InterPro" id="IPR038763">
    <property type="entry name" value="DHH_sf"/>
</dbReference>
<sequence>MLSSKTRWIQKKTNEELAKQLSTQLSISNMVANLLVSRGITTAEEANSFLNIEKTEFHDPFLLTGMDQTVKRIHQAIDQHEKILVFGDYDADGVSSTTVMLRALRAKGAHADFYIPNRFREGYGPNRNAFQWAKEQGYRLIITVDTGISALSEAQFAKELEMDLIITDHHEPGPELPDAFSIIHPKLPGGAYPCKELAGVGVALKVAHALLGECPTEYVGMAAIGTIADLVPLHDENRLIAVKGIKALKTTNNPGIRALLSVCNVDQRDVTEETIGFSIGPRINAAGRLGDADPAVELFLTEDAEEAEFIANEINELNKERQKIVNEITLEAIELVEKEYPLENNSVLVIGKKGWNAGVIGIVASRLVEKYYRPTIVLSIDEEGLVAKGSARSIEGFDLFENLSTCRDILPHFGGHTMAAGMTVDVSNVGELRERLILLANDKLTEEDFIPVTHVDVVCKLEEITIDSIEELSKLAPYGMGNPKPKVTIPYASLSQMKKIGQDQSHLKLLLEQSGTSLDAIAFGFGEAFDQISNLAKVSILGELSINEWNNFRKPQVMVNDILIEEWQLFDWRGHKTVNKQIESISPNKRKIIVFNEETIERLNLHNFHDHILRVQDQDQQEISGHQDYLVLADLPPSLSLLEQIITTTKPARIYTIFHQSETHFFNTIPTREHFKWFYGFLGQNKQFNYKTQGDQLAKHRGWSKETIQFMLKVFFELEFVTIDSGMVTLSNSPQKRDLTDSKTYMLKQNQIEIENMIMYSSYSQLKDWFDHVYRGLVTV</sequence>
<dbReference type="Gene3D" id="3.10.310.30">
    <property type="match status" value="1"/>
</dbReference>
<feature type="domain" description="DDH" evidence="7">
    <location>
        <begin position="82"/>
        <end position="226"/>
    </location>
</feature>
<dbReference type="InterPro" id="IPR041122">
    <property type="entry name" value="RecJ_OB"/>
</dbReference>
<dbReference type="Pfam" id="PF10141">
    <property type="entry name" value="ssDNA-exonuc_C"/>
    <property type="match status" value="1"/>
</dbReference>
<evidence type="ECO:0000259" key="9">
    <source>
        <dbReference type="Pfam" id="PF10141"/>
    </source>
</evidence>
<evidence type="ECO:0000256" key="2">
    <source>
        <dbReference type="ARBA" id="ARBA00019841"/>
    </source>
</evidence>
<dbReference type="InterPro" id="IPR004610">
    <property type="entry name" value="RecJ"/>
</dbReference>
<dbReference type="SUPFAM" id="SSF64182">
    <property type="entry name" value="DHH phosphoesterases"/>
    <property type="match status" value="1"/>
</dbReference>
<evidence type="ECO:0000313" key="11">
    <source>
        <dbReference type="EMBL" id="NEY71756.1"/>
    </source>
</evidence>
<evidence type="ECO:0000256" key="1">
    <source>
        <dbReference type="ARBA" id="ARBA00005915"/>
    </source>
</evidence>
<keyword evidence="12" id="KW-1185">Reference proteome</keyword>
<comment type="caution">
    <text evidence="11">The sequence shown here is derived from an EMBL/GenBank/DDBJ whole genome shotgun (WGS) entry which is preliminary data.</text>
</comment>
<dbReference type="GO" id="GO:0006281">
    <property type="term" value="P:DNA repair"/>
    <property type="evidence" value="ECO:0007669"/>
    <property type="project" value="InterPro"/>
</dbReference>
<evidence type="ECO:0000259" key="8">
    <source>
        <dbReference type="Pfam" id="PF02272"/>
    </source>
</evidence>
<feature type="domain" description="RecJ OB" evidence="10">
    <location>
        <begin position="455"/>
        <end position="561"/>
    </location>
</feature>
<accession>A0A6M0Q5X3</accession>
<dbReference type="InterPro" id="IPR018779">
    <property type="entry name" value="RecJ_C"/>
</dbReference>
<evidence type="ECO:0000259" key="7">
    <source>
        <dbReference type="Pfam" id="PF01368"/>
    </source>
</evidence>
<dbReference type="Pfam" id="PF17768">
    <property type="entry name" value="RecJ_OB"/>
    <property type="match status" value="1"/>
</dbReference>
<dbReference type="InterPro" id="IPR003156">
    <property type="entry name" value="DHHA1_dom"/>
</dbReference>
<gene>
    <name evidence="11" type="primary">recJ</name>
    <name evidence="11" type="ORF">G4D63_08350</name>
</gene>
<evidence type="ECO:0000256" key="5">
    <source>
        <dbReference type="ARBA" id="ARBA00022839"/>
    </source>
</evidence>
<dbReference type="Pfam" id="PF01368">
    <property type="entry name" value="DHH"/>
    <property type="match status" value="1"/>
</dbReference>
<dbReference type="InterPro" id="IPR001667">
    <property type="entry name" value="DDH_dom"/>
</dbReference>
<feature type="domain" description="DHHA1" evidence="8">
    <location>
        <begin position="345"/>
        <end position="437"/>
    </location>
</feature>
<dbReference type="NCBIfam" id="TIGR00644">
    <property type="entry name" value="recJ"/>
    <property type="match status" value="1"/>
</dbReference>
<feature type="coiled-coil region" evidence="6">
    <location>
        <begin position="300"/>
        <end position="327"/>
    </location>
</feature>
<evidence type="ECO:0000313" key="12">
    <source>
        <dbReference type="Proteomes" id="UP000481043"/>
    </source>
</evidence>